<dbReference type="PANTHER" id="PTHR43653:SF1">
    <property type="entry name" value="CYTOCHROME C-TYPE BIOGENESIS PROTEIN CCMF"/>
    <property type="match status" value="1"/>
</dbReference>
<keyword evidence="6" id="KW-0201">Cytochrome c-type biogenesis</keyword>
<dbReference type="PRINTS" id="PR01410">
    <property type="entry name" value="CCBIOGENESIS"/>
</dbReference>
<keyword evidence="3" id="KW-1003">Cell membrane</keyword>
<feature type="domain" description="Cytochrome c-type biogenesis protein CcmF C-terminal" evidence="12">
    <location>
        <begin position="318"/>
        <end position="649"/>
    </location>
</feature>
<gene>
    <name evidence="13" type="ordered locus">Bresu_0881</name>
</gene>
<feature type="transmembrane region" description="Helical" evidence="10">
    <location>
        <begin position="355"/>
        <end position="377"/>
    </location>
</feature>
<dbReference type="Proteomes" id="UP000002696">
    <property type="component" value="Chromosome"/>
</dbReference>
<dbReference type="InParanoid" id="D9QMM5"/>
<feature type="transmembrane region" description="Helical" evidence="10">
    <location>
        <begin position="215"/>
        <end position="234"/>
    </location>
</feature>
<feature type="transmembrane region" description="Helical" evidence="10">
    <location>
        <begin position="250"/>
        <end position="267"/>
    </location>
</feature>
<evidence type="ECO:0000259" key="11">
    <source>
        <dbReference type="Pfam" id="PF01578"/>
    </source>
</evidence>
<feature type="transmembrane region" description="Helical" evidence="10">
    <location>
        <begin position="492"/>
        <end position="515"/>
    </location>
</feature>
<dbReference type="EMBL" id="CP002102">
    <property type="protein sequence ID" value="ADL00195.1"/>
    <property type="molecule type" value="Genomic_DNA"/>
</dbReference>
<organism evidence="13 14">
    <name type="scientific">Brevundimonas subvibrioides (strain ATCC 15264 / DSM 4735 / LMG 14903 / NBRC 16000 / CB 81)</name>
    <name type="common">Caulobacter subvibrioides</name>
    <dbReference type="NCBI Taxonomy" id="633149"/>
    <lineage>
        <taxon>Bacteria</taxon>
        <taxon>Pseudomonadati</taxon>
        <taxon>Pseudomonadota</taxon>
        <taxon>Alphaproteobacteria</taxon>
        <taxon>Caulobacterales</taxon>
        <taxon>Caulobacteraceae</taxon>
        <taxon>Brevundimonas</taxon>
    </lineage>
</organism>
<feature type="transmembrane region" description="Helical" evidence="10">
    <location>
        <begin position="315"/>
        <end position="334"/>
    </location>
</feature>
<comment type="function">
    <text evidence="9">Required for the biogenesis of c-type cytochromes. Possible subunit of a heme lyase.</text>
</comment>
<feature type="transmembrane region" description="Helical" evidence="10">
    <location>
        <begin position="428"/>
        <end position="446"/>
    </location>
</feature>
<dbReference type="PRINTS" id="PR01411">
    <property type="entry name" value="CCMFBIOGNSIS"/>
</dbReference>
<sequence length="664" mass="69892">MIVEFGSFCLVLALALSVLQTGLSTAGRMRRSPLLAGGAEGAALAAAGAVALAFGALIFAFATSDFSVANVASNSHTDKPMLYKVAAAWGSHEGSLVLWCLVMTVFGAALTRARGLPFGLKTSSVGVQGALGALFLAFAVFTSNPFSRLDPAPIQGASLNPLLQDPALAFHPPLLYMGYVGFSVTFSLAVAALIEGKAFSGFWPAWGRWVRPWALASWVFLTGGITLGAFWAYYELGWGGWWFWDPVENASFMPWLAGAALLHSAVVTERRGALAGWTVFLALLAFSFSMLGAFLVRSGVLTSVHAFAVDPERGMMLLGILGFTAGSAFALFAWRAPQLKGGGMFAPVSREGALVLNNLFLTVAAVTVLLGTLYPLILEAATGATISVGPPYFALTFTPLMLVAFLILPAGPLLAWKRGDAKGAIQRLAVAGALAIGAGFVGWLAFEPKKALAAGGLAIGAWLIFGALAEVIERVRLFKVPLGEVLRRARGLPLGAWGMTLAHAGLGVFVLGAVIETGFKVEAAAPISIGQTVTAGPWRVSLDKVEVVEGPNYLAEQGTLTVSPVRPGPAARTVTAERRFFPAGGQTTTEVGLDFRGLDDVYVVMGERRAGAQGQNAWSVRVYFNPWARLIFLGPFIMALGGVLSLFDRRLRLAIGGRRKAVAA</sequence>
<dbReference type="InterPro" id="IPR002541">
    <property type="entry name" value="Cyt_c_assembly"/>
</dbReference>
<evidence type="ECO:0000259" key="12">
    <source>
        <dbReference type="Pfam" id="PF16327"/>
    </source>
</evidence>
<dbReference type="AlphaFoldDB" id="D9QMM5"/>
<dbReference type="eggNOG" id="COG1138">
    <property type="taxonomic scope" value="Bacteria"/>
</dbReference>
<dbReference type="RefSeq" id="WP_013268298.1">
    <property type="nucleotide sequence ID" value="NC_014375.1"/>
</dbReference>
<evidence type="ECO:0000256" key="2">
    <source>
        <dbReference type="ARBA" id="ARBA00009186"/>
    </source>
</evidence>
<dbReference type="NCBIfam" id="TIGR00353">
    <property type="entry name" value="nrfE"/>
    <property type="match status" value="1"/>
</dbReference>
<feature type="transmembrane region" description="Helical" evidence="10">
    <location>
        <begin position="392"/>
        <end position="416"/>
    </location>
</feature>
<keyword evidence="8 10" id="KW-0472">Membrane</keyword>
<evidence type="ECO:0000256" key="7">
    <source>
        <dbReference type="ARBA" id="ARBA00022989"/>
    </source>
</evidence>
<feature type="transmembrane region" description="Helical" evidence="10">
    <location>
        <begin position="122"/>
        <end position="141"/>
    </location>
</feature>
<feature type="transmembrane region" description="Helical" evidence="10">
    <location>
        <begin position="452"/>
        <end position="472"/>
    </location>
</feature>
<proteinExistence type="inferred from homology"/>
<dbReference type="InterPro" id="IPR003567">
    <property type="entry name" value="Cyt_c_biogenesis"/>
</dbReference>
<dbReference type="FunCoup" id="D9QMM5">
    <property type="interactions" value="101"/>
</dbReference>
<dbReference type="GO" id="GO:0015232">
    <property type="term" value="F:heme transmembrane transporter activity"/>
    <property type="evidence" value="ECO:0007669"/>
    <property type="project" value="InterPro"/>
</dbReference>
<dbReference type="STRING" id="633149.Bresu_0881"/>
<evidence type="ECO:0000256" key="3">
    <source>
        <dbReference type="ARBA" id="ARBA00022475"/>
    </source>
</evidence>
<comment type="subcellular location">
    <subcellularLocation>
        <location evidence="1">Cell inner membrane</location>
        <topology evidence="1">Multi-pass membrane protein</topology>
    </subcellularLocation>
</comment>
<dbReference type="GO" id="GO:0005886">
    <property type="term" value="C:plasma membrane"/>
    <property type="evidence" value="ECO:0007669"/>
    <property type="project" value="UniProtKB-SubCell"/>
</dbReference>
<evidence type="ECO:0000256" key="6">
    <source>
        <dbReference type="ARBA" id="ARBA00022748"/>
    </source>
</evidence>
<comment type="similarity">
    <text evidence="2">Belongs to the CcmF/CycK/Ccl1/NrfE/CcsA family.</text>
</comment>
<dbReference type="KEGG" id="bsb:Bresu_0881"/>
<feature type="transmembrane region" description="Helical" evidence="10">
    <location>
        <begin position="174"/>
        <end position="194"/>
    </location>
</feature>
<evidence type="ECO:0000256" key="4">
    <source>
        <dbReference type="ARBA" id="ARBA00022519"/>
    </source>
</evidence>
<accession>D9QMM5</accession>
<feature type="domain" description="Cytochrome c assembly protein" evidence="11">
    <location>
        <begin position="89"/>
        <end position="298"/>
    </location>
</feature>
<dbReference type="InterPro" id="IPR003568">
    <property type="entry name" value="Cyt_c_biogenesis_CcmF"/>
</dbReference>
<feature type="transmembrane region" description="Helical" evidence="10">
    <location>
        <begin position="627"/>
        <end position="647"/>
    </location>
</feature>
<protein>
    <submittedName>
        <fullName evidence="13">Cytochrome c assembly protein</fullName>
    </submittedName>
</protein>
<evidence type="ECO:0000256" key="9">
    <source>
        <dbReference type="ARBA" id="ARBA00037230"/>
    </source>
</evidence>
<dbReference type="GO" id="GO:0020037">
    <property type="term" value="F:heme binding"/>
    <property type="evidence" value="ECO:0007669"/>
    <property type="project" value="InterPro"/>
</dbReference>
<dbReference type="PANTHER" id="PTHR43653">
    <property type="entry name" value="CYTOCHROME C ASSEMBLY PROTEIN-RELATED"/>
    <property type="match status" value="1"/>
</dbReference>
<name>D9QMM5_BRESC</name>
<evidence type="ECO:0000256" key="5">
    <source>
        <dbReference type="ARBA" id="ARBA00022692"/>
    </source>
</evidence>
<evidence type="ECO:0000256" key="8">
    <source>
        <dbReference type="ARBA" id="ARBA00023136"/>
    </source>
</evidence>
<dbReference type="HOGENOM" id="CLU_015041_3_0_5"/>
<evidence type="ECO:0000256" key="10">
    <source>
        <dbReference type="SAM" id="Phobius"/>
    </source>
</evidence>
<dbReference type="Pfam" id="PF01578">
    <property type="entry name" value="Cytochrom_C_asm"/>
    <property type="match status" value="1"/>
</dbReference>
<reference evidence="14" key="1">
    <citation type="journal article" date="2011" name="J. Bacteriol.">
        <title>Genome sequences of eight morphologically diverse alphaproteobacteria.</title>
        <authorList>
            <consortium name="US DOE Joint Genome Institute"/>
            <person name="Brown P.J."/>
            <person name="Kysela D.T."/>
            <person name="Buechlein A."/>
            <person name="Hemmerich C."/>
            <person name="Brun Y.V."/>
        </authorList>
    </citation>
    <scope>NUCLEOTIDE SEQUENCE [LARGE SCALE GENOMIC DNA]</scope>
    <source>
        <strain evidence="14">ATCC 15264 / DSM 4735 / LMG 14903 / NBRC 16000 / CB 81</strain>
    </source>
</reference>
<evidence type="ECO:0000256" key="1">
    <source>
        <dbReference type="ARBA" id="ARBA00004429"/>
    </source>
</evidence>
<keyword evidence="5 10" id="KW-0812">Transmembrane</keyword>
<dbReference type="InterPro" id="IPR032523">
    <property type="entry name" value="CcmF_C"/>
</dbReference>
<evidence type="ECO:0000313" key="13">
    <source>
        <dbReference type="EMBL" id="ADL00195.1"/>
    </source>
</evidence>
<keyword evidence="14" id="KW-1185">Reference proteome</keyword>
<dbReference type="Pfam" id="PF16327">
    <property type="entry name" value="CcmF_C"/>
    <property type="match status" value="1"/>
</dbReference>
<feature type="transmembrane region" description="Helical" evidence="10">
    <location>
        <begin position="42"/>
        <end position="62"/>
    </location>
</feature>
<dbReference type="BioCyc" id="BSUB633149:G1GM8-881-MONOMER"/>
<dbReference type="OrthoDB" id="9761451at2"/>
<dbReference type="NCBIfam" id="NF007691">
    <property type="entry name" value="PRK10369.1"/>
    <property type="match status" value="1"/>
</dbReference>
<keyword evidence="4" id="KW-0997">Cell inner membrane</keyword>
<evidence type="ECO:0000313" key="14">
    <source>
        <dbReference type="Proteomes" id="UP000002696"/>
    </source>
</evidence>
<dbReference type="GO" id="GO:0017004">
    <property type="term" value="P:cytochrome complex assembly"/>
    <property type="evidence" value="ECO:0007669"/>
    <property type="project" value="UniProtKB-KW"/>
</dbReference>
<keyword evidence="7 10" id="KW-1133">Transmembrane helix</keyword>
<feature type="transmembrane region" description="Helical" evidence="10">
    <location>
        <begin position="274"/>
        <end position="295"/>
    </location>
</feature>